<reference evidence="3 4" key="1">
    <citation type="journal article" date="2015" name="Sci. Rep.">
        <title>Unraveling adaptation of Pontibacter korlensis to radiation and infertility in desert through complete genome and comparative transcriptomic analysis.</title>
        <authorList>
            <person name="Dai J."/>
            <person name="Dai W."/>
            <person name="Qiu C."/>
            <person name="Yang Z."/>
            <person name="Zhang Y."/>
            <person name="Zhou M."/>
            <person name="Zhang L."/>
            <person name="Fang C."/>
            <person name="Gao Q."/>
            <person name="Yang Q."/>
            <person name="Li X."/>
            <person name="Wang Z."/>
            <person name="Wang Z."/>
            <person name="Jia Z."/>
            <person name="Chen X."/>
        </authorList>
    </citation>
    <scope>NUCLEOTIDE SEQUENCE [LARGE SCALE GENOMIC DNA]</scope>
    <source>
        <strain evidence="3 4">X14-1T</strain>
    </source>
</reference>
<keyword evidence="1" id="KW-0732">Signal</keyword>
<evidence type="ECO:0000256" key="1">
    <source>
        <dbReference type="SAM" id="SignalP"/>
    </source>
</evidence>
<dbReference type="GO" id="GO:0016787">
    <property type="term" value="F:hydrolase activity"/>
    <property type="evidence" value="ECO:0007669"/>
    <property type="project" value="InterPro"/>
</dbReference>
<protein>
    <submittedName>
        <fullName evidence="3">Metallophosphoesterase</fullName>
    </submittedName>
</protein>
<name>A0A0E3UY85_9BACT</name>
<organism evidence="3 4">
    <name type="scientific">Pontibacter korlensis</name>
    <dbReference type="NCBI Taxonomy" id="400092"/>
    <lineage>
        <taxon>Bacteria</taxon>
        <taxon>Pseudomonadati</taxon>
        <taxon>Bacteroidota</taxon>
        <taxon>Cytophagia</taxon>
        <taxon>Cytophagales</taxon>
        <taxon>Hymenobacteraceae</taxon>
        <taxon>Pontibacter</taxon>
    </lineage>
</organism>
<evidence type="ECO:0000259" key="2">
    <source>
        <dbReference type="Pfam" id="PF00149"/>
    </source>
</evidence>
<feature type="signal peptide" evidence="1">
    <location>
        <begin position="1"/>
        <end position="19"/>
    </location>
</feature>
<feature type="domain" description="Calcineurin-like phosphoesterase" evidence="2">
    <location>
        <begin position="56"/>
        <end position="228"/>
    </location>
</feature>
<dbReference type="PROSITE" id="PS51257">
    <property type="entry name" value="PROKAR_LIPOPROTEIN"/>
    <property type="match status" value="1"/>
</dbReference>
<dbReference type="HOGENOM" id="CLU_067998_0_0_10"/>
<evidence type="ECO:0000313" key="4">
    <source>
        <dbReference type="Proteomes" id="UP000033109"/>
    </source>
</evidence>
<dbReference type="RefSeq" id="WP_046311909.1">
    <property type="nucleotide sequence ID" value="NZ_CBCSCY010000047.1"/>
</dbReference>
<dbReference type="InterPro" id="IPR004843">
    <property type="entry name" value="Calcineurin-like_PHP"/>
</dbReference>
<dbReference type="STRING" id="400092.PKOR_15485"/>
<dbReference type="Proteomes" id="UP000033109">
    <property type="component" value="Chromosome"/>
</dbReference>
<dbReference type="InterPro" id="IPR029052">
    <property type="entry name" value="Metallo-depent_PP-like"/>
</dbReference>
<dbReference type="KEGG" id="pko:PKOR_15485"/>
<gene>
    <name evidence="3" type="ORF">PKOR_15485</name>
</gene>
<dbReference type="Pfam" id="PF00149">
    <property type="entry name" value="Metallophos"/>
    <property type="match status" value="1"/>
</dbReference>
<accession>A0A0E3UY85</accession>
<dbReference type="Gene3D" id="3.60.21.10">
    <property type="match status" value="1"/>
</dbReference>
<dbReference type="OrthoDB" id="5464520at2"/>
<proteinExistence type="predicted"/>
<sequence>MKKHSFLLLVLTLFLTACEEVFEYHPNQIRLNDSELGLTARNVEKIRQQNPDDTVRIVVMGDTQRFYDSAEKFVKAANKLKNIDFVMHQGDISDFGMTQEFRWVHDIMKNLRFPYLTVIGNHDLLANGKKVYQQMYGDLNYSFVYGQVKFIFLDTNGREYDFNGIVPDITWLQAQLAHTPESDWQQAVIVSHMSPFGGDYDSRLSIPFQQTLEQSGRVHLSLHGHEHNWQTIEQEASDITYHITTSTNNRGFSYVEIWNGGFRIKRIHY</sequence>
<dbReference type="EMBL" id="CP009621">
    <property type="protein sequence ID" value="AKD04231.1"/>
    <property type="molecule type" value="Genomic_DNA"/>
</dbReference>
<keyword evidence="4" id="KW-1185">Reference proteome</keyword>
<dbReference type="PANTHER" id="PTHR43143">
    <property type="entry name" value="METALLOPHOSPHOESTERASE, CALCINEURIN SUPERFAMILY"/>
    <property type="match status" value="1"/>
</dbReference>
<dbReference type="InterPro" id="IPR051918">
    <property type="entry name" value="STPP_CPPED1"/>
</dbReference>
<dbReference type="AlphaFoldDB" id="A0A0E3UY85"/>
<dbReference type="PATRIC" id="fig|400092.3.peg.3379"/>
<feature type="chain" id="PRO_5002413732" evidence="1">
    <location>
        <begin position="20"/>
        <end position="269"/>
    </location>
</feature>
<dbReference type="PANTHER" id="PTHR43143:SF1">
    <property type="entry name" value="SERINE_THREONINE-PROTEIN PHOSPHATASE CPPED1"/>
    <property type="match status" value="1"/>
</dbReference>
<evidence type="ECO:0000313" key="3">
    <source>
        <dbReference type="EMBL" id="AKD04231.1"/>
    </source>
</evidence>
<dbReference type="SUPFAM" id="SSF56300">
    <property type="entry name" value="Metallo-dependent phosphatases"/>
    <property type="match status" value="1"/>
</dbReference>